<dbReference type="EMBL" id="JBJUIK010000013">
    <property type="protein sequence ID" value="KAL3506752.1"/>
    <property type="molecule type" value="Genomic_DNA"/>
</dbReference>
<evidence type="ECO:0008006" key="3">
    <source>
        <dbReference type="Google" id="ProtNLM"/>
    </source>
</evidence>
<dbReference type="PANTHER" id="PTHR33116">
    <property type="entry name" value="REVERSE TRANSCRIPTASE ZINC-BINDING DOMAIN-CONTAINING PROTEIN-RELATED-RELATED"/>
    <property type="match status" value="1"/>
</dbReference>
<protein>
    <recommendedName>
        <fullName evidence="3">Reverse transcriptase</fullName>
    </recommendedName>
</protein>
<gene>
    <name evidence="1" type="ORF">ACH5RR_032134</name>
</gene>
<organism evidence="1 2">
    <name type="scientific">Cinchona calisaya</name>
    <dbReference type="NCBI Taxonomy" id="153742"/>
    <lineage>
        <taxon>Eukaryota</taxon>
        <taxon>Viridiplantae</taxon>
        <taxon>Streptophyta</taxon>
        <taxon>Embryophyta</taxon>
        <taxon>Tracheophyta</taxon>
        <taxon>Spermatophyta</taxon>
        <taxon>Magnoliopsida</taxon>
        <taxon>eudicotyledons</taxon>
        <taxon>Gunneridae</taxon>
        <taxon>Pentapetalae</taxon>
        <taxon>asterids</taxon>
        <taxon>lamiids</taxon>
        <taxon>Gentianales</taxon>
        <taxon>Rubiaceae</taxon>
        <taxon>Cinchonoideae</taxon>
        <taxon>Cinchoneae</taxon>
        <taxon>Cinchona</taxon>
    </lineage>
</organism>
<proteinExistence type="predicted"/>
<dbReference type="PANTHER" id="PTHR33116:SF78">
    <property type="entry name" value="OS12G0587133 PROTEIN"/>
    <property type="match status" value="1"/>
</dbReference>
<comment type="caution">
    <text evidence="1">The sequence shown here is derived from an EMBL/GenBank/DDBJ whole genome shotgun (WGS) entry which is preliminary data.</text>
</comment>
<dbReference type="Proteomes" id="UP001630127">
    <property type="component" value="Unassembled WGS sequence"/>
</dbReference>
<dbReference type="AlphaFoldDB" id="A0ABD2YKB1"/>
<sequence>MRFPVCYHDYHKLSSSIYHLGQKWNLHSKLFHKPKWFFNWLFSKYKRIRQETIYPFTSSYLLWKLFSKLFADKILSSSFDSHPHCKPLHITHIILFLISVATSKSIQIMHGILKDFSDLSGLAPNPSKNEVFLAGISKDQAFTLCNIMAMKEGCLAVKYLGVPLICTRLALFDCKALIDKVKNRIRRWSVLKFCLLGRDYNS</sequence>
<keyword evidence="2" id="KW-1185">Reference proteome</keyword>
<evidence type="ECO:0000313" key="1">
    <source>
        <dbReference type="EMBL" id="KAL3506752.1"/>
    </source>
</evidence>
<accession>A0ABD2YKB1</accession>
<evidence type="ECO:0000313" key="2">
    <source>
        <dbReference type="Proteomes" id="UP001630127"/>
    </source>
</evidence>
<reference evidence="1 2" key="1">
    <citation type="submission" date="2024-11" db="EMBL/GenBank/DDBJ databases">
        <title>A near-complete genome assembly of Cinchona calisaya.</title>
        <authorList>
            <person name="Lian D.C."/>
            <person name="Zhao X.W."/>
            <person name="Wei L."/>
        </authorList>
    </citation>
    <scope>NUCLEOTIDE SEQUENCE [LARGE SCALE GENOMIC DNA]</scope>
    <source>
        <tissue evidence="1">Nenye</tissue>
    </source>
</reference>
<name>A0ABD2YKB1_9GENT</name>